<dbReference type="Proteomes" id="UP000441797">
    <property type="component" value="Unassembled WGS sequence"/>
</dbReference>
<dbReference type="OrthoDB" id="179400at2"/>
<dbReference type="PRINTS" id="PR00909">
    <property type="entry name" value="SPERMDNBNDNG"/>
</dbReference>
<reference evidence="2 3" key="1">
    <citation type="journal article" date="2019" name="Front. Microbiol.">
        <title>Genomic Features for Desiccation Tolerance and Sugar Biosynthesis in the Extremophile Gloeocapsopsis sp. UTEX B3054.</title>
        <authorList>
            <person name="Urrejola C."/>
            <person name="Alcorta J."/>
            <person name="Salas L."/>
            <person name="Vasquez M."/>
            <person name="Polz M.F."/>
            <person name="Vicuna R."/>
            <person name="Diez B."/>
        </authorList>
    </citation>
    <scope>NUCLEOTIDE SEQUENCE [LARGE SCALE GENOMIC DNA]</scope>
    <source>
        <strain evidence="2 3">1H9</strain>
    </source>
</reference>
<organism evidence="2 3">
    <name type="scientific">Gloeocapsopsis dulcis AAB1 = 1H9</name>
    <dbReference type="NCBI Taxonomy" id="1433147"/>
    <lineage>
        <taxon>Bacteria</taxon>
        <taxon>Bacillati</taxon>
        <taxon>Cyanobacteriota</taxon>
        <taxon>Cyanophyceae</taxon>
        <taxon>Oscillatoriophycideae</taxon>
        <taxon>Chroococcales</taxon>
        <taxon>Chroococcaceae</taxon>
        <taxon>Gloeocapsopsis</taxon>
        <taxon>Gloeocapsopsis dulcis</taxon>
    </lineage>
</organism>
<dbReference type="EMBL" id="NAPY01000009">
    <property type="protein sequence ID" value="MUL36234.1"/>
    <property type="molecule type" value="Genomic_DNA"/>
</dbReference>
<dbReference type="Pfam" id="PF13343">
    <property type="entry name" value="SBP_bac_6"/>
    <property type="match status" value="1"/>
</dbReference>
<dbReference type="PANTHER" id="PTHR30006">
    <property type="entry name" value="THIAMINE-BINDING PERIPLASMIC PROTEIN-RELATED"/>
    <property type="match status" value="1"/>
</dbReference>
<dbReference type="GO" id="GO:0019808">
    <property type="term" value="F:polyamine binding"/>
    <property type="evidence" value="ECO:0007669"/>
    <property type="project" value="InterPro"/>
</dbReference>
<dbReference type="GO" id="GO:0030288">
    <property type="term" value="C:outer membrane-bounded periplasmic space"/>
    <property type="evidence" value="ECO:0007669"/>
    <property type="project" value="TreeGrafter"/>
</dbReference>
<dbReference type="AlphaFoldDB" id="A0A6N8FTZ3"/>
<dbReference type="GO" id="GO:0015846">
    <property type="term" value="P:polyamine transport"/>
    <property type="evidence" value="ECO:0007669"/>
    <property type="project" value="InterPro"/>
</dbReference>
<keyword evidence="3" id="KW-1185">Reference proteome</keyword>
<evidence type="ECO:0000313" key="2">
    <source>
        <dbReference type="EMBL" id="MUL36234.1"/>
    </source>
</evidence>
<comment type="caution">
    <text evidence="2">The sequence shown here is derived from an EMBL/GenBank/DDBJ whole genome shotgun (WGS) entry which is preliminary data.</text>
</comment>
<evidence type="ECO:0000313" key="3">
    <source>
        <dbReference type="Proteomes" id="UP000441797"/>
    </source>
</evidence>
<name>A0A6N8FTZ3_9CHRO</name>
<dbReference type="InterPro" id="IPR001188">
    <property type="entry name" value="Sperm_putr-bd"/>
</dbReference>
<proteinExistence type="predicted"/>
<sequence length="360" mass="38992">MSDSFMRMSRRALLGAGLFAGTSLLLKGCGGNEASQSNGNRLVAATFTGSWEEAHRTILVPYFAQKTGTTTNLVPQLAIDQVAQLSASANSPPYDIALLDEGPFRNAPVEQILQPFPVDLSENFQDLLPQYQTKADEWGPTVAVQAIGIGYNTARISTPPTSWEDLWKPEFAGRLGLVSMQSTVGTAFMVQLARMRGGGEDNIEPAFEAIREILPNVAAVASNPGALSVLFQQGEIDIAPHYLNNMAPLTAAGTEVDWVVPQEGALLISPSMHVVRNPRERELAAAYIDAAISAEVQTQMASAPYYFVPTNSKAKISGFIAERLGSTTEAVVDKLVPLDWQTISKNLPTWIERFNREVVV</sequence>
<dbReference type="RefSeq" id="WP_105219274.1">
    <property type="nucleotide sequence ID" value="NZ_CAWNSU010000033.1"/>
</dbReference>
<protein>
    <submittedName>
        <fullName evidence="2">ABC transporter substrate-binding protein</fullName>
    </submittedName>
</protein>
<dbReference type="GO" id="GO:0015888">
    <property type="term" value="P:thiamine transport"/>
    <property type="evidence" value="ECO:0007669"/>
    <property type="project" value="TreeGrafter"/>
</dbReference>
<accession>A0A6N8FTZ3</accession>
<dbReference type="GO" id="GO:0030976">
    <property type="term" value="F:thiamine pyrophosphate binding"/>
    <property type="evidence" value="ECO:0007669"/>
    <property type="project" value="TreeGrafter"/>
</dbReference>
<dbReference type="PANTHER" id="PTHR30006:SF2">
    <property type="entry name" value="ABC TRANSPORTER SUBSTRATE-BINDING PROTEIN"/>
    <property type="match status" value="1"/>
</dbReference>
<dbReference type="Gene3D" id="3.40.190.10">
    <property type="entry name" value="Periplasmic binding protein-like II"/>
    <property type="match status" value="2"/>
</dbReference>
<keyword evidence="1" id="KW-0732">Signal</keyword>
<evidence type="ECO:0000256" key="1">
    <source>
        <dbReference type="ARBA" id="ARBA00022729"/>
    </source>
</evidence>
<gene>
    <name evidence="2" type="ORF">BWI75_07715</name>
</gene>
<dbReference type="GO" id="GO:0030975">
    <property type="term" value="F:thiamine binding"/>
    <property type="evidence" value="ECO:0007669"/>
    <property type="project" value="TreeGrafter"/>
</dbReference>
<dbReference type="SUPFAM" id="SSF53850">
    <property type="entry name" value="Periplasmic binding protein-like II"/>
    <property type="match status" value="1"/>
</dbReference>